<evidence type="ECO:0000313" key="1">
    <source>
        <dbReference type="EMBL" id="MFD1647815.1"/>
    </source>
</evidence>
<dbReference type="EMBL" id="JBHUDO010000004">
    <property type="protein sequence ID" value="MFD1647815.1"/>
    <property type="molecule type" value="Genomic_DNA"/>
</dbReference>
<sequence length="73" mass="8356">MDATNRHGTARTTRSYYTVEFTSEDCTYVGFAVDKTVNSEYADRDVVAAYRVPEGTVELEDLMGAYRRRHPSR</sequence>
<dbReference type="RefSeq" id="WP_256401707.1">
    <property type="nucleotide sequence ID" value="NZ_JANHJR010000004.1"/>
</dbReference>
<proteinExistence type="predicted"/>
<evidence type="ECO:0000313" key="2">
    <source>
        <dbReference type="Proteomes" id="UP001597034"/>
    </source>
</evidence>
<accession>A0ABD6DPX6</accession>
<organism evidence="1 2">
    <name type="scientific">Haloarchaeobius litoreus</name>
    <dbReference type="NCBI Taxonomy" id="755306"/>
    <lineage>
        <taxon>Archaea</taxon>
        <taxon>Methanobacteriati</taxon>
        <taxon>Methanobacteriota</taxon>
        <taxon>Stenosarchaea group</taxon>
        <taxon>Halobacteria</taxon>
        <taxon>Halobacteriales</taxon>
        <taxon>Halorubellaceae</taxon>
        <taxon>Haloarchaeobius</taxon>
    </lineage>
</organism>
<dbReference type="Proteomes" id="UP001597034">
    <property type="component" value="Unassembled WGS sequence"/>
</dbReference>
<dbReference type="AlphaFoldDB" id="A0ABD6DPX6"/>
<gene>
    <name evidence="1" type="ORF">ACFSBL_19150</name>
</gene>
<name>A0ABD6DPX6_9EURY</name>
<reference evidence="1 2" key="1">
    <citation type="journal article" date="2019" name="Int. J. Syst. Evol. Microbiol.">
        <title>The Global Catalogue of Microorganisms (GCM) 10K type strain sequencing project: providing services to taxonomists for standard genome sequencing and annotation.</title>
        <authorList>
            <consortium name="The Broad Institute Genomics Platform"/>
            <consortium name="The Broad Institute Genome Sequencing Center for Infectious Disease"/>
            <person name="Wu L."/>
            <person name="Ma J."/>
        </authorList>
    </citation>
    <scope>NUCLEOTIDE SEQUENCE [LARGE SCALE GENOMIC DNA]</scope>
    <source>
        <strain evidence="1 2">CGMCC 1.10390</strain>
    </source>
</reference>
<protein>
    <submittedName>
        <fullName evidence="1">Uncharacterized protein</fullName>
    </submittedName>
</protein>
<comment type="caution">
    <text evidence="1">The sequence shown here is derived from an EMBL/GenBank/DDBJ whole genome shotgun (WGS) entry which is preliminary data.</text>
</comment>
<keyword evidence="2" id="KW-1185">Reference proteome</keyword>